<feature type="domain" description="O-antigen ligase-related" evidence="6">
    <location>
        <begin position="180"/>
        <end position="335"/>
    </location>
</feature>
<feature type="transmembrane region" description="Helical" evidence="5">
    <location>
        <begin position="115"/>
        <end position="137"/>
    </location>
</feature>
<accession>A0A916WL12</accession>
<feature type="transmembrane region" description="Helical" evidence="5">
    <location>
        <begin position="60"/>
        <end position="78"/>
    </location>
</feature>
<comment type="caution">
    <text evidence="7">The sequence shown here is derived from an EMBL/GenBank/DDBJ whole genome shotgun (WGS) entry which is preliminary data.</text>
</comment>
<dbReference type="PANTHER" id="PTHR37422:SF13">
    <property type="entry name" value="LIPOPOLYSACCHARIDE BIOSYNTHESIS PROTEIN PA4999-RELATED"/>
    <property type="match status" value="1"/>
</dbReference>
<keyword evidence="2 5" id="KW-0812">Transmembrane</keyword>
<name>A0A916WL12_9HYPH</name>
<feature type="transmembrane region" description="Helical" evidence="5">
    <location>
        <begin position="328"/>
        <end position="347"/>
    </location>
</feature>
<evidence type="ECO:0000259" key="6">
    <source>
        <dbReference type="Pfam" id="PF04932"/>
    </source>
</evidence>
<evidence type="ECO:0000256" key="3">
    <source>
        <dbReference type="ARBA" id="ARBA00022989"/>
    </source>
</evidence>
<evidence type="ECO:0000256" key="2">
    <source>
        <dbReference type="ARBA" id="ARBA00022692"/>
    </source>
</evidence>
<dbReference type="AlphaFoldDB" id="A0A916WL12"/>
<evidence type="ECO:0000313" key="8">
    <source>
        <dbReference type="Proteomes" id="UP000646478"/>
    </source>
</evidence>
<gene>
    <name evidence="7" type="ORF">GCM10011491_39750</name>
</gene>
<reference evidence="7" key="1">
    <citation type="journal article" date="2014" name="Int. J. Syst. Evol. Microbiol.">
        <title>Complete genome sequence of Corynebacterium casei LMG S-19264T (=DSM 44701T), isolated from a smear-ripened cheese.</title>
        <authorList>
            <consortium name="US DOE Joint Genome Institute (JGI-PGF)"/>
            <person name="Walter F."/>
            <person name="Albersmeier A."/>
            <person name="Kalinowski J."/>
            <person name="Ruckert C."/>
        </authorList>
    </citation>
    <scope>NUCLEOTIDE SEQUENCE</scope>
    <source>
        <strain evidence="7">CGMCC 1.15082</strain>
    </source>
</reference>
<dbReference type="Pfam" id="PF04932">
    <property type="entry name" value="Wzy_C"/>
    <property type="match status" value="1"/>
</dbReference>
<keyword evidence="8" id="KW-1185">Reference proteome</keyword>
<evidence type="ECO:0000256" key="1">
    <source>
        <dbReference type="ARBA" id="ARBA00004141"/>
    </source>
</evidence>
<dbReference type="Proteomes" id="UP000646478">
    <property type="component" value="Unassembled WGS sequence"/>
</dbReference>
<feature type="transmembrane region" description="Helical" evidence="5">
    <location>
        <begin position="90"/>
        <end position="109"/>
    </location>
</feature>
<keyword evidence="4 5" id="KW-0472">Membrane</keyword>
<feature type="transmembrane region" description="Helical" evidence="5">
    <location>
        <begin position="21"/>
        <end position="48"/>
    </location>
</feature>
<proteinExistence type="predicted"/>
<dbReference type="RefSeq" id="WP_188825934.1">
    <property type="nucleotide sequence ID" value="NZ_BMHH01000023.1"/>
</dbReference>
<dbReference type="EMBL" id="BMHH01000023">
    <property type="protein sequence ID" value="GGB07750.1"/>
    <property type="molecule type" value="Genomic_DNA"/>
</dbReference>
<comment type="subcellular location">
    <subcellularLocation>
        <location evidence="1">Membrane</location>
        <topology evidence="1">Multi-pass membrane protein</topology>
    </subcellularLocation>
</comment>
<feature type="transmembrane region" description="Helical" evidence="5">
    <location>
        <begin position="354"/>
        <end position="372"/>
    </location>
</feature>
<feature type="transmembrane region" description="Helical" evidence="5">
    <location>
        <begin position="144"/>
        <end position="166"/>
    </location>
</feature>
<dbReference type="GO" id="GO:0016020">
    <property type="term" value="C:membrane"/>
    <property type="evidence" value="ECO:0007669"/>
    <property type="project" value="UniProtKB-SubCell"/>
</dbReference>
<evidence type="ECO:0000256" key="4">
    <source>
        <dbReference type="ARBA" id="ARBA00023136"/>
    </source>
</evidence>
<dbReference type="InterPro" id="IPR007016">
    <property type="entry name" value="O-antigen_ligase-rel_domated"/>
</dbReference>
<protein>
    <recommendedName>
        <fullName evidence="6">O-antigen ligase-related domain-containing protein</fullName>
    </recommendedName>
</protein>
<sequence>MSLLQKSFLRRRRLDSWILGVGAAAMPMRVGLGPVILFVFSCIGIYLACGRHSTARLFARNFYICAVLYGVWSLGLVLARGEPIIDNRQVGYTLLFVVLSFAGPGMVLMRDPLKVFVLGSRIGVVMAFLASIMLAALHGGRIGVGGNAAVFAFIVGVAAIGAAIPVKGAPRFLPNGSLWLILGTAAVLTSQTRAVLAVLPVFVLVETWICLRHFAPRFRTASYVVLCLAGVCLASFGPVDRIVDDRFAGIVQYYNTGKMSNWQDKLSSGIRFSLWDSAIQVIREHPLIGVGPTAKMAEVRAKAGADAPMLEGFRHVHNTVLDELLNDGVIGLILLSACAWFGLSHLFRHSQGPGMTRCMVYFIVICATYGMLHNPLLHEATISAIFFFLGALNAATSRRIMAERRSMAVGTN</sequence>
<feature type="transmembrane region" description="Helical" evidence="5">
    <location>
        <begin position="221"/>
        <end position="239"/>
    </location>
</feature>
<keyword evidence="3 5" id="KW-1133">Transmembrane helix</keyword>
<reference evidence="7" key="2">
    <citation type="submission" date="2020-09" db="EMBL/GenBank/DDBJ databases">
        <authorList>
            <person name="Sun Q."/>
            <person name="Zhou Y."/>
        </authorList>
    </citation>
    <scope>NUCLEOTIDE SEQUENCE</scope>
    <source>
        <strain evidence="7">CGMCC 1.15082</strain>
    </source>
</reference>
<dbReference type="InterPro" id="IPR051533">
    <property type="entry name" value="WaaL-like"/>
</dbReference>
<feature type="transmembrane region" description="Helical" evidence="5">
    <location>
        <begin position="378"/>
        <end position="396"/>
    </location>
</feature>
<organism evidence="7 8">
    <name type="scientific">Brucella endophytica</name>
    <dbReference type="NCBI Taxonomy" id="1963359"/>
    <lineage>
        <taxon>Bacteria</taxon>
        <taxon>Pseudomonadati</taxon>
        <taxon>Pseudomonadota</taxon>
        <taxon>Alphaproteobacteria</taxon>
        <taxon>Hyphomicrobiales</taxon>
        <taxon>Brucellaceae</taxon>
        <taxon>Brucella/Ochrobactrum group</taxon>
        <taxon>Brucella</taxon>
    </lineage>
</organism>
<dbReference type="PANTHER" id="PTHR37422">
    <property type="entry name" value="TEICHURONIC ACID BIOSYNTHESIS PROTEIN TUAE"/>
    <property type="match status" value="1"/>
</dbReference>
<feature type="transmembrane region" description="Helical" evidence="5">
    <location>
        <begin position="178"/>
        <end position="209"/>
    </location>
</feature>
<evidence type="ECO:0000313" key="7">
    <source>
        <dbReference type="EMBL" id="GGB07750.1"/>
    </source>
</evidence>
<evidence type="ECO:0000256" key="5">
    <source>
        <dbReference type="SAM" id="Phobius"/>
    </source>
</evidence>